<keyword evidence="2" id="KW-1185">Reference proteome</keyword>
<gene>
    <name evidence="1" type="ORF">FUAX_00650</name>
</gene>
<evidence type="ECO:0000313" key="1">
    <source>
        <dbReference type="EMBL" id="BDD07633.1"/>
    </source>
</evidence>
<name>A0AAU9CD21_9BACT</name>
<reference evidence="1 2" key="1">
    <citation type="submission" date="2021-12" db="EMBL/GenBank/DDBJ databases">
        <title>Genome sequencing of bacteria with rrn-lacking chromosome and rrn-plasmid.</title>
        <authorList>
            <person name="Anda M."/>
            <person name="Iwasaki W."/>
        </authorList>
    </citation>
    <scope>NUCLEOTIDE SEQUENCE [LARGE SCALE GENOMIC DNA]</scope>
    <source>
        <strain evidence="1 2">DSM 100852</strain>
    </source>
</reference>
<protein>
    <submittedName>
        <fullName evidence="1">Uncharacterized protein</fullName>
    </submittedName>
</protein>
<proteinExistence type="predicted"/>
<dbReference type="EMBL" id="AP025314">
    <property type="protein sequence ID" value="BDD07633.1"/>
    <property type="molecule type" value="Genomic_DNA"/>
</dbReference>
<evidence type="ECO:0000313" key="2">
    <source>
        <dbReference type="Proteomes" id="UP001348817"/>
    </source>
</evidence>
<accession>A0AAU9CD21</accession>
<sequence length="31" mass="3664">MSELAGTKFKFYIIFDDNKNIFIVFICNKGF</sequence>
<dbReference type="KEGG" id="fax:FUAX_00650"/>
<organism evidence="1 2">
    <name type="scientific">Fulvitalea axinellae</name>
    <dbReference type="NCBI Taxonomy" id="1182444"/>
    <lineage>
        <taxon>Bacteria</taxon>
        <taxon>Pseudomonadati</taxon>
        <taxon>Bacteroidota</taxon>
        <taxon>Cytophagia</taxon>
        <taxon>Cytophagales</taxon>
        <taxon>Persicobacteraceae</taxon>
        <taxon>Fulvitalea</taxon>
    </lineage>
</organism>
<dbReference type="Proteomes" id="UP001348817">
    <property type="component" value="Chromosome"/>
</dbReference>
<dbReference type="AlphaFoldDB" id="A0AAU9CD21"/>